<evidence type="ECO:0000313" key="3">
    <source>
        <dbReference type="Proteomes" id="UP001596044"/>
    </source>
</evidence>
<proteinExistence type="predicted"/>
<dbReference type="InterPro" id="IPR036249">
    <property type="entry name" value="Thioredoxin-like_sf"/>
</dbReference>
<dbReference type="RefSeq" id="WP_270884760.1">
    <property type="nucleotide sequence ID" value="NZ_JAQFVF010000079.1"/>
</dbReference>
<dbReference type="Gene3D" id="3.40.30.10">
    <property type="entry name" value="Glutaredoxin"/>
    <property type="match status" value="1"/>
</dbReference>
<comment type="caution">
    <text evidence="2">The sequence shown here is derived from an EMBL/GenBank/DDBJ whole genome shotgun (WGS) entry which is preliminary data.</text>
</comment>
<feature type="domain" description="Thioredoxin" evidence="1">
    <location>
        <begin position="40"/>
        <end position="213"/>
    </location>
</feature>
<evidence type="ECO:0000259" key="1">
    <source>
        <dbReference type="PROSITE" id="PS51352"/>
    </source>
</evidence>
<dbReference type="EMBL" id="JBHSMJ010000005">
    <property type="protein sequence ID" value="MFC5447068.1"/>
    <property type="molecule type" value="Genomic_DNA"/>
</dbReference>
<name>A0ABW0K210_9BACL</name>
<dbReference type="Pfam" id="PF05988">
    <property type="entry name" value="DUF899"/>
    <property type="match status" value="1"/>
</dbReference>
<evidence type="ECO:0000313" key="2">
    <source>
        <dbReference type="EMBL" id="MFC5447068.1"/>
    </source>
</evidence>
<dbReference type="InterPro" id="IPR013766">
    <property type="entry name" value="Thioredoxin_domain"/>
</dbReference>
<sequence>MEKHRILPKDQWIEARKELLRKEKEFTKLRDELTQQRRDLPWEAVSKSYTFDGPNGKMSLSDLFAGRSQLIVYHFMFHPNWDQGCKHCSFWADHYSGMIPHLNHRDVTFICISRASLEKLEAFKNRMGWTFPWYSSGNSDFNYDFQASFTDEEVEKNEAFYNYTHQNPMTTDREGVSVFYKDGDGNISHTYSTYARGIDMMNITYQFLDLVPKGRQDDRGLRHHDQYVAKI</sequence>
<protein>
    <submittedName>
        <fullName evidence="2">Thioredoxin family protein</fullName>
    </submittedName>
</protein>
<dbReference type="InterPro" id="IPR010296">
    <property type="entry name" value="DUF899_thioredox"/>
</dbReference>
<keyword evidence="3" id="KW-1185">Reference proteome</keyword>
<dbReference type="PROSITE" id="PS51352">
    <property type="entry name" value="THIOREDOXIN_2"/>
    <property type="match status" value="1"/>
</dbReference>
<reference evidence="3" key="1">
    <citation type="journal article" date="2019" name="Int. J. Syst. Evol. Microbiol.">
        <title>The Global Catalogue of Microorganisms (GCM) 10K type strain sequencing project: providing services to taxonomists for standard genome sequencing and annotation.</title>
        <authorList>
            <consortium name="The Broad Institute Genomics Platform"/>
            <consortium name="The Broad Institute Genome Sequencing Center for Infectious Disease"/>
            <person name="Wu L."/>
            <person name="Ma J."/>
        </authorList>
    </citation>
    <scope>NUCLEOTIDE SEQUENCE [LARGE SCALE GENOMIC DNA]</scope>
    <source>
        <strain evidence="3">KACC 11904</strain>
    </source>
</reference>
<gene>
    <name evidence="2" type="ORF">ACFPOG_02280</name>
</gene>
<dbReference type="SUPFAM" id="SSF52833">
    <property type="entry name" value="Thioredoxin-like"/>
    <property type="match status" value="1"/>
</dbReference>
<dbReference type="Proteomes" id="UP001596044">
    <property type="component" value="Unassembled WGS sequence"/>
</dbReference>
<organism evidence="2 3">
    <name type="scientific">Paenibacillus aestuarii</name>
    <dbReference type="NCBI Taxonomy" id="516965"/>
    <lineage>
        <taxon>Bacteria</taxon>
        <taxon>Bacillati</taxon>
        <taxon>Bacillota</taxon>
        <taxon>Bacilli</taxon>
        <taxon>Bacillales</taxon>
        <taxon>Paenibacillaceae</taxon>
        <taxon>Paenibacillus</taxon>
    </lineage>
</organism>
<accession>A0ABW0K210</accession>